<evidence type="ECO:0000313" key="2">
    <source>
        <dbReference type="EMBL" id="SMP51998.1"/>
    </source>
</evidence>
<keyword evidence="1" id="KW-0472">Membrane</keyword>
<accession>A0ABY1Q1V8</accession>
<organism evidence="2 3">
    <name type="scientific">Novosphingobium panipatense</name>
    <dbReference type="NCBI Taxonomy" id="428991"/>
    <lineage>
        <taxon>Bacteria</taxon>
        <taxon>Pseudomonadati</taxon>
        <taxon>Pseudomonadota</taxon>
        <taxon>Alphaproteobacteria</taxon>
        <taxon>Sphingomonadales</taxon>
        <taxon>Sphingomonadaceae</taxon>
        <taxon>Novosphingobium</taxon>
    </lineage>
</organism>
<evidence type="ECO:0000256" key="1">
    <source>
        <dbReference type="SAM" id="Phobius"/>
    </source>
</evidence>
<evidence type="ECO:0000313" key="3">
    <source>
        <dbReference type="Proteomes" id="UP001157910"/>
    </source>
</evidence>
<name>A0ABY1Q1V8_9SPHN</name>
<gene>
    <name evidence="2" type="ORF">SAMN06296065_101216</name>
</gene>
<dbReference type="RefSeq" id="WP_283404863.1">
    <property type="nucleotide sequence ID" value="NZ_FXUI01000001.1"/>
</dbReference>
<proteinExistence type="predicted"/>
<reference evidence="2 3" key="1">
    <citation type="submission" date="2017-05" db="EMBL/GenBank/DDBJ databases">
        <authorList>
            <person name="Varghese N."/>
            <person name="Submissions S."/>
        </authorList>
    </citation>
    <scope>NUCLEOTIDE SEQUENCE [LARGE SCALE GENOMIC DNA]</scope>
    <source>
        <strain evidence="2 3">SM16</strain>
    </source>
</reference>
<dbReference type="Proteomes" id="UP001157910">
    <property type="component" value="Unassembled WGS sequence"/>
</dbReference>
<keyword evidence="1" id="KW-0812">Transmembrane</keyword>
<sequence>MAFFPAMSTDSTSVKPPYGIDPVHCEVSPASRWRTPLAALVFLAVLGSALMGWLGGGSPEVTEYRARDARAVIEYEPILRSGNWFETVVTVTPAVDAGDLVVAVDDTLWRGMSIDTLVPDAESAEALDGRYAYHFGKVKAGEAFRLKIDGQIQPRALRTLSGSMEIRDGERPLLAVPVKVTVLP</sequence>
<protein>
    <submittedName>
        <fullName evidence="2">Uncharacterized protein</fullName>
    </submittedName>
</protein>
<keyword evidence="1" id="KW-1133">Transmembrane helix</keyword>
<dbReference type="EMBL" id="FXUI01000001">
    <property type="protein sequence ID" value="SMP51998.1"/>
    <property type="molecule type" value="Genomic_DNA"/>
</dbReference>
<comment type="caution">
    <text evidence="2">The sequence shown here is derived from an EMBL/GenBank/DDBJ whole genome shotgun (WGS) entry which is preliminary data.</text>
</comment>
<keyword evidence="3" id="KW-1185">Reference proteome</keyword>
<feature type="transmembrane region" description="Helical" evidence="1">
    <location>
        <begin position="37"/>
        <end position="55"/>
    </location>
</feature>